<dbReference type="OrthoDB" id="4062651at2759"/>
<dbReference type="AlphaFoldDB" id="A0A4Y7SDC7"/>
<evidence type="ECO:0000313" key="8">
    <source>
        <dbReference type="Proteomes" id="UP000298030"/>
    </source>
</evidence>
<dbReference type="Proteomes" id="UP000298030">
    <property type="component" value="Unassembled WGS sequence"/>
</dbReference>
<keyword evidence="1" id="KW-0723">Serine/threonine-protein kinase</keyword>
<dbReference type="SMART" id="SM00220">
    <property type="entry name" value="S_TKc"/>
    <property type="match status" value="1"/>
</dbReference>
<proteinExistence type="predicted"/>
<keyword evidence="4 7" id="KW-0418">Kinase</keyword>
<reference evidence="7 8" key="1">
    <citation type="journal article" date="2019" name="Nat. Ecol. Evol.">
        <title>Megaphylogeny resolves global patterns of mushroom evolution.</title>
        <authorList>
            <person name="Varga T."/>
            <person name="Krizsan K."/>
            <person name="Foldi C."/>
            <person name="Dima B."/>
            <person name="Sanchez-Garcia M."/>
            <person name="Sanchez-Ramirez S."/>
            <person name="Szollosi G.J."/>
            <person name="Szarkandi J.G."/>
            <person name="Papp V."/>
            <person name="Albert L."/>
            <person name="Andreopoulos W."/>
            <person name="Angelini C."/>
            <person name="Antonin V."/>
            <person name="Barry K.W."/>
            <person name="Bougher N.L."/>
            <person name="Buchanan P."/>
            <person name="Buyck B."/>
            <person name="Bense V."/>
            <person name="Catcheside P."/>
            <person name="Chovatia M."/>
            <person name="Cooper J."/>
            <person name="Damon W."/>
            <person name="Desjardin D."/>
            <person name="Finy P."/>
            <person name="Geml J."/>
            <person name="Haridas S."/>
            <person name="Hughes K."/>
            <person name="Justo A."/>
            <person name="Karasinski D."/>
            <person name="Kautmanova I."/>
            <person name="Kiss B."/>
            <person name="Kocsube S."/>
            <person name="Kotiranta H."/>
            <person name="LaButti K.M."/>
            <person name="Lechner B.E."/>
            <person name="Liimatainen K."/>
            <person name="Lipzen A."/>
            <person name="Lukacs Z."/>
            <person name="Mihaltcheva S."/>
            <person name="Morgado L.N."/>
            <person name="Niskanen T."/>
            <person name="Noordeloos M.E."/>
            <person name="Ohm R.A."/>
            <person name="Ortiz-Santana B."/>
            <person name="Ovrebo C."/>
            <person name="Racz N."/>
            <person name="Riley R."/>
            <person name="Savchenko A."/>
            <person name="Shiryaev A."/>
            <person name="Soop K."/>
            <person name="Spirin V."/>
            <person name="Szebenyi C."/>
            <person name="Tomsovsky M."/>
            <person name="Tulloss R.E."/>
            <person name="Uehling J."/>
            <person name="Grigoriev I.V."/>
            <person name="Vagvolgyi C."/>
            <person name="Papp T."/>
            <person name="Martin F.M."/>
            <person name="Miettinen O."/>
            <person name="Hibbett D.S."/>
            <person name="Nagy L.G."/>
        </authorList>
    </citation>
    <scope>NUCLEOTIDE SEQUENCE [LARGE SCALE GENOMIC DNA]</scope>
    <source>
        <strain evidence="7 8">FP101781</strain>
    </source>
</reference>
<gene>
    <name evidence="7" type="ORF">FA13DRAFT_370425</name>
</gene>
<dbReference type="Pfam" id="PF00069">
    <property type="entry name" value="Pkinase"/>
    <property type="match status" value="1"/>
</dbReference>
<keyword evidence="3" id="KW-0547">Nucleotide-binding</keyword>
<dbReference type="PANTHER" id="PTHR24345">
    <property type="entry name" value="SERINE/THREONINE-PROTEIN KINASE PLK"/>
    <property type="match status" value="1"/>
</dbReference>
<keyword evidence="8" id="KW-1185">Reference proteome</keyword>
<protein>
    <submittedName>
        <fullName evidence="7">Kinase-like protein</fullName>
    </submittedName>
</protein>
<evidence type="ECO:0000256" key="5">
    <source>
        <dbReference type="ARBA" id="ARBA00022840"/>
    </source>
</evidence>
<feature type="domain" description="Protein kinase" evidence="6">
    <location>
        <begin position="37"/>
        <end position="286"/>
    </location>
</feature>
<accession>A0A4Y7SDC7</accession>
<organism evidence="7 8">
    <name type="scientific">Coprinellus micaceus</name>
    <name type="common">Glistening ink-cap mushroom</name>
    <name type="synonym">Coprinus micaceus</name>
    <dbReference type="NCBI Taxonomy" id="71717"/>
    <lineage>
        <taxon>Eukaryota</taxon>
        <taxon>Fungi</taxon>
        <taxon>Dikarya</taxon>
        <taxon>Basidiomycota</taxon>
        <taxon>Agaricomycotina</taxon>
        <taxon>Agaricomycetes</taxon>
        <taxon>Agaricomycetidae</taxon>
        <taxon>Agaricales</taxon>
        <taxon>Agaricineae</taxon>
        <taxon>Psathyrellaceae</taxon>
        <taxon>Coprinellus</taxon>
    </lineage>
</organism>
<evidence type="ECO:0000256" key="4">
    <source>
        <dbReference type="ARBA" id="ARBA00022777"/>
    </source>
</evidence>
<dbReference type="STRING" id="71717.A0A4Y7SDC7"/>
<evidence type="ECO:0000259" key="6">
    <source>
        <dbReference type="PROSITE" id="PS50011"/>
    </source>
</evidence>
<dbReference type="InterPro" id="IPR000719">
    <property type="entry name" value="Prot_kinase_dom"/>
</dbReference>
<dbReference type="GO" id="GO:0005634">
    <property type="term" value="C:nucleus"/>
    <property type="evidence" value="ECO:0007669"/>
    <property type="project" value="TreeGrafter"/>
</dbReference>
<dbReference type="PROSITE" id="PS50011">
    <property type="entry name" value="PROTEIN_KINASE_DOM"/>
    <property type="match status" value="1"/>
</dbReference>
<sequence length="286" mass="32041">MMLNSITTTKEVLDQAASWPLKSLASPTPPTVPNFLAVIWRDLTNGSVYITRLAGRKLGHFHLPELERNCIHIPHHHYQPRWHSSFTEYDSSAYYFNNSGPIFIKKPRLVGYDGTPGIAEKATQEIVVLETLRRHPHSNLSEYYGCFVDDERGLVTGICLRKYSCTLGALLENRLPSKQQPPFNYALVLDGILAAINHLHSLGIAHNDISPSNIMLDERGCAVIIDFNNAAPFGQPCRSGTPGYTNFSKVSAVENDMFGYDCVQRYVHSKVLQAAQFWNNNSHAVN</sequence>
<comment type="caution">
    <text evidence="7">The sequence shown here is derived from an EMBL/GenBank/DDBJ whole genome shotgun (WGS) entry which is preliminary data.</text>
</comment>
<dbReference type="EMBL" id="QPFP01000190">
    <property type="protein sequence ID" value="TEB19451.1"/>
    <property type="molecule type" value="Genomic_DNA"/>
</dbReference>
<evidence type="ECO:0000256" key="1">
    <source>
        <dbReference type="ARBA" id="ARBA00022527"/>
    </source>
</evidence>
<dbReference type="SUPFAM" id="SSF56112">
    <property type="entry name" value="Protein kinase-like (PK-like)"/>
    <property type="match status" value="1"/>
</dbReference>
<name>A0A4Y7SDC7_COPMI</name>
<dbReference type="Gene3D" id="1.10.510.10">
    <property type="entry name" value="Transferase(Phosphotransferase) domain 1"/>
    <property type="match status" value="1"/>
</dbReference>
<keyword evidence="5" id="KW-0067">ATP-binding</keyword>
<dbReference type="GO" id="GO:0005524">
    <property type="term" value="F:ATP binding"/>
    <property type="evidence" value="ECO:0007669"/>
    <property type="project" value="UniProtKB-KW"/>
</dbReference>
<dbReference type="InterPro" id="IPR011009">
    <property type="entry name" value="Kinase-like_dom_sf"/>
</dbReference>
<evidence type="ECO:0000313" key="7">
    <source>
        <dbReference type="EMBL" id="TEB19451.1"/>
    </source>
</evidence>
<evidence type="ECO:0000256" key="2">
    <source>
        <dbReference type="ARBA" id="ARBA00022679"/>
    </source>
</evidence>
<evidence type="ECO:0000256" key="3">
    <source>
        <dbReference type="ARBA" id="ARBA00022741"/>
    </source>
</evidence>
<keyword evidence="2" id="KW-0808">Transferase</keyword>
<dbReference type="PANTHER" id="PTHR24345:SF0">
    <property type="entry name" value="CELL CYCLE SERINE_THREONINE-PROTEIN KINASE CDC5_MSD2"/>
    <property type="match status" value="1"/>
</dbReference>
<dbReference type="GO" id="GO:0004674">
    <property type="term" value="F:protein serine/threonine kinase activity"/>
    <property type="evidence" value="ECO:0007669"/>
    <property type="project" value="UniProtKB-KW"/>
</dbReference>